<gene>
    <name evidence="1" type="ORF">SK3146_05185</name>
</gene>
<reference evidence="1" key="1">
    <citation type="submission" date="2018-02" db="EMBL/GenBank/DDBJ databases">
        <authorList>
            <person name="Kim S.-K."/>
            <person name="Jung H.-I."/>
            <person name="Lee S.-W."/>
        </authorList>
    </citation>
    <scope>NUCLEOTIDE SEQUENCE</scope>
    <source>
        <strain evidence="1">SK3146</strain>
    </source>
</reference>
<dbReference type="EMBL" id="CP027059">
    <property type="protein sequence ID" value="UQZ85895.1"/>
    <property type="molecule type" value="Genomic_DNA"/>
</dbReference>
<evidence type="ECO:0000313" key="1">
    <source>
        <dbReference type="EMBL" id="UQZ85895.1"/>
    </source>
</evidence>
<dbReference type="InterPro" id="IPR036890">
    <property type="entry name" value="HATPase_C_sf"/>
</dbReference>
<sequence length="169" mass="18973">MVRMMIESEPTRKFIDLSDEMTESFLKYTGVPQYRKLCFAVHELVINAVEASLSQYGCSGAYGACGAEEQSPSLADRSGELKAAGSGCTISLKMELVESDIVITISNRAEPSAVQRLHSMRGMTLDDLLHEERGRGLLIAKRLSDELTFDQDERGQITIELRKRRRRWA</sequence>
<keyword evidence="2" id="KW-1185">Reference proteome</keyword>
<proteinExistence type="predicted"/>
<evidence type="ECO:0008006" key="3">
    <source>
        <dbReference type="Google" id="ProtNLM"/>
    </source>
</evidence>
<organism evidence="1 2">
    <name type="scientific">Paenibacillus konkukensis</name>
    <dbReference type="NCBI Taxonomy" id="2020716"/>
    <lineage>
        <taxon>Bacteria</taxon>
        <taxon>Bacillati</taxon>
        <taxon>Bacillota</taxon>
        <taxon>Bacilli</taxon>
        <taxon>Bacillales</taxon>
        <taxon>Paenibacillaceae</taxon>
        <taxon>Paenibacillus</taxon>
    </lineage>
</organism>
<reference evidence="1" key="2">
    <citation type="journal article" date="2021" name="J Anim Sci Technol">
        <title>Complete genome sequence of Paenibacillus konkukensis sp. nov. SK3146 as a potential probiotic strain.</title>
        <authorList>
            <person name="Jung H.I."/>
            <person name="Park S."/>
            <person name="Niu K.M."/>
            <person name="Lee S.W."/>
            <person name="Kothari D."/>
            <person name="Yi K.J."/>
            <person name="Kim S.K."/>
        </authorList>
    </citation>
    <scope>NUCLEOTIDE SEQUENCE</scope>
    <source>
        <strain evidence="1">SK3146</strain>
    </source>
</reference>
<accession>A0ABY4RVU9</accession>
<dbReference type="Proteomes" id="UP001057134">
    <property type="component" value="Chromosome"/>
</dbReference>
<dbReference type="Gene3D" id="3.30.565.10">
    <property type="entry name" value="Histidine kinase-like ATPase, C-terminal domain"/>
    <property type="match status" value="1"/>
</dbReference>
<protein>
    <recommendedName>
        <fullName evidence="3">Histidine kinase/HSP90-like ATPase domain-containing protein</fullName>
    </recommendedName>
</protein>
<dbReference type="RefSeq" id="WP_249861479.1">
    <property type="nucleotide sequence ID" value="NZ_CP027059.1"/>
</dbReference>
<name>A0ABY4RVU9_9BACL</name>
<evidence type="ECO:0000313" key="2">
    <source>
        <dbReference type="Proteomes" id="UP001057134"/>
    </source>
</evidence>